<dbReference type="Gene3D" id="3.80.10.10">
    <property type="entry name" value="Ribonuclease Inhibitor"/>
    <property type="match status" value="1"/>
</dbReference>
<dbReference type="SMART" id="SM00192">
    <property type="entry name" value="LDLa"/>
    <property type="match status" value="6"/>
</dbReference>
<feature type="transmembrane region" description="Helical" evidence="13">
    <location>
        <begin position="586"/>
        <end position="608"/>
    </location>
</feature>
<comment type="subcellular location">
    <subcellularLocation>
        <location evidence="1">Cell membrane</location>
        <topology evidence="1">Multi-pass membrane protein</topology>
    </subcellularLocation>
</comment>
<dbReference type="AlphaFoldDB" id="A0A7I8VXU5"/>
<accession>A0A7I8VXU5</accession>
<dbReference type="PRINTS" id="PR00261">
    <property type="entry name" value="LDLRECEPTOR"/>
</dbReference>
<evidence type="ECO:0000256" key="9">
    <source>
        <dbReference type="ARBA" id="ARBA00023157"/>
    </source>
</evidence>
<sequence>MFLLYFCQELIGIIFKDNLSIYLAVKNDFTCPKNSIMCTKSRMCIHISNLCDGFIHCPHGDDEENCELPILYFKCNATHQISYKRICNNINDCDNRIDEINCEFDTCAKNEFRCASGNCITNDYQCDNFRDCSDGSDENCVVSPGECLAPKEQFQCDDKCIFLHNMCDSVEHCNDGTDENQLLCLKKRGLGFVQLQIDAYTCHVTYDKYNQLYTKVQFPYYKLKNCQEQQCAKGQYQCEENRYCIDISEVCDNISHCYYHDDEIGCENFYPAGFFICPNKKLLPIEYLCDDNLDCSDDSDERLCEDKPICPQHCECNPFYVVVCYHSLLVDNSKDVFIENINSQKFKRLHFSNVNIYYLNQTRNIHVNAMDFFNTIWKQYFDISYLFPNIALLVLEKSRISDLGQIFRRHMKMLQHLNLRDNPIQNVEKFSFEIFPQLRFVDLSETKIVSIHQNLFKGLKHLEIIYMMKLKIRWISPKASVDLIGLQQLHWNDSIIKENQIIHVMKNLKNVEYVYSNYYVTCCFVWKYSNSFRKCLPDKSTISSCSNLIASINLRVAIWVIGVLCITLNMLSLLFRLIINKKKINAYFICLCLSDVCSGIYLVSIGIVDRYYSGNFMEYNYNWIYGNVCKLIGSVFSGSLILSSTLLLSITLERYHAISNPINHLTKTQIRLSIGIPFLLTFILMTIPISIYQVSFTAEQVFGNDY</sequence>
<evidence type="ECO:0000256" key="10">
    <source>
        <dbReference type="ARBA" id="ARBA00023170"/>
    </source>
</evidence>
<comment type="caution">
    <text evidence="15">The sequence shown here is derived from an EMBL/GenBank/DDBJ whole genome shotgun (WGS) entry which is preliminary data.</text>
</comment>
<reference evidence="15 16" key="1">
    <citation type="submission" date="2020-08" db="EMBL/GenBank/DDBJ databases">
        <authorList>
            <person name="Hejnol A."/>
        </authorList>
    </citation>
    <scope>NUCLEOTIDE SEQUENCE [LARGE SCALE GENOMIC DNA]</scope>
</reference>
<evidence type="ECO:0000256" key="1">
    <source>
        <dbReference type="ARBA" id="ARBA00004651"/>
    </source>
</evidence>
<evidence type="ECO:0000256" key="13">
    <source>
        <dbReference type="SAM" id="Phobius"/>
    </source>
</evidence>
<feature type="domain" description="G-protein coupled receptors family 1 profile" evidence="14">
    <location>
        <begin position="566"/>
        <end position="706"/>
    </location>
</feature>
<dbReference type="Proteomes" id="UP000549394">
    <property type="component" value="Unassembled WGS sequence"/>
</dbReference>
<dbReference type="SUPFAM" id="SSF52058">
    <property type="entry name" value="L domain-like"/>
    <property type="match status" value="1"/>
</dbReference>
<feature type="transmembrane region" description="Helical" evidence="13">
    <location>
        <begin position="672"/>
        <end position="692"/>
    </location>
</feature>
<feature type="disulfide bond" evidence="12">
    <location>
        <begin position="289"/>
        <end position="304"/>
    </location>
</feature>
<feature type="disulfide bond" evidence="12">
    <location>
        <begin position="107"/>
        <end position="119"/>
    </location>
</feature>
<dbReference type="InterPro" id="IPR017452">
    <property type="entry name" value="GPCR_Rhodpsn_7TM"/>
</dbReference>
<feature type="transmembrane region" description="Helical" evidence="13">
    <location>
        <begin position="556"/>
        <end position="579"/>
    </location>
</feature>
<dbReference type="PROSITE" id="PS01209">
    <property type="entry name" value="LDLRA_1"/>
    <property type="match status" value="2"/>
</dbReference>
<keyword evidence="4 13" id="KW-0812">Transmembrane</keyword>
<feature type="disulfide bond" evidence="12">
    <location>
        <begin position="51"/>
        <end position="66"/>
    </location>
</feature>
<keyword evidence="10" id="KW-0675">Receptor</keyword>
<keyword evidence="7" id="KW-0297">G-protein coupled receptor</keyword>
<dbReference type="GO" id="GO:0005886">
    <property type="term" value="C:plasma membrane"/>
    <property type="evidence" value="ECO:0007669"/>
    <property type="project" value="UniProtKB-SubCell"/>
</dbReference>
<evidence type="ECO:0000256" key="4">
    <source>
        <dbReference type="ARBA" id="ARBA00022692"/>
    </source>
</evidence>
<dbReference type="GO" id="GO:0008528">
    <property type="term" value="F:G protein-coupled peptide receptor activity"/>
    <property type="evidence" value="ECO:0007669"/>
    <property type="project" value="TreeGrafter"/>
</dbReference>
<keyword evidence="6 13" id="KW-1133">Transmembrane helix</keyword>
<keyword evidence="3" id="KW-0433">Leucine-rich repeat</keyword>
<dbReference type="EMBL" id="CAJFCJ010000014">
    <property type="protein sequence ID" value="CAD5121185.1"/>
    <property type="molecule type" value="Genomic_DNA"/>
</dbReference>
<feature type="transmembrane region" description="Helical" evidence="13">
    <location>
        <begin position="631"/>
        <end position="652"/>
    </location>
</feature>
<dbReference type="SUPFAM" id="SSF81321">
    <property type="entry name" value="Family A G protein-coupled receptor-like"/>
    <property type="match status" value="1"/>
</dbReference>
<dbReference type="GO" id="GO:0009755">
    <property type="term" value="P:hormone-mediated signaling pathway"/>
    <property type="evidence" value="ECO:0007669"/>
    <property type="project" value="TreeGrafter"/>
</dbReference>
<organism evidence="15 16">
    <name type="scientific">Dimorphilus gyrociliatus</name>
    <dbReference type="NCBI Taxonomy" id="2664684"/>
    <lineage>
        <taxon>Eukaryota</taxon>
        <taxon>Metazoa</taxon>
        <taxon>Spiralia</taxon>
        <taxon>Lophotrochozoa</taxon>
        <taxon>Annelida</taxon>
        <taxon>Polychaeta</taxon>
        <taxon>Polychaeta incertae sedis</taxon>
        <taxon>Dinophilidae</taxon>
        <taxon>Dimorphilus</taxon>
    </lineage>
</organism>
<dbReference type="GO" id="GO:0007189">
    <property type="term" value="P:adenylate cyclase-activating G protein-coupled receptor signaling pathway"/>
    <property type="evidence" value="ECO:0007669"/>
    <property type="project" value="TreeGrafter"/>
</dbReference>
<feature type="disulfide bond" evidence="12">
    <location>
        <begin position="277"/>
        <end position="295"/>
    </location>
</feature>
<protein>
    <submittedName>
        <fullName evidence="15">DgyrCDS9719</fullName>
    </submittedName>
</protein>
<dbReference type="Pfam" id="PF13855">
    <property type="entry name" value="LRR_8"/>
    <property type="match status" value="1"/>
</dbReference>
<dbReference type="InterPro" id="IPR002172">
    <property type="entry name" value="LDrepeatLR_classA_rpt"/>
</dbReference>
<proteinExistence type="predicted"/>
<evidence type="ECO:0000313" key="16">
    <source>
        <dbReference type="Proteomes" id="UP000549394"/>
    </source>
</evidence>
<dbReference type="PROSITE" id="PS51450">
    <property type="entry name" value="LRR"/>
    <property type="match status" value="1"/>
</dbReference>
<name>A0A7I8VXU5_9ANNE</name>
<keyword evidence="9 12" id="KW-1015">Disulfide bond</keyword>
<evidence type="ECO:0000256" key="6">
    <source>
        <dbReference type="ARBA" id="ARBA00022989"/>
    </source>
</evidence>
<evidence type="ECO:0000256" key="5">
    <source>
        <dbReference type="ARBA" id="ARBA00022737"/>
    </source>
</evidence>
<evidence type="ECO:0000259" key="14">
    <source>
        <dbReference type="PROSITE" id="PS50262"/>
    </source>
</evidence>
<dbReference type="Pfam" id="PF00057">
    <property type="entry name" value="Ldl_recept_a"/>
    <property type="match status" value="2"/>
</dbReference>
<keyword evidence="2" id="KW-1003">Cell membrane</keyword>
<evidence type="ECO:0000256" key="3">
    <source>
        <dbReference type="ARBA" id="ARBA00022614"/>
    </source>
</evidence>
<comment type="caution">
    <text evidence="12">Lacks conserved residue(s) required for the propagation of feature annotation.</text>
</comment>
<dbReference type="InterPro" id="IPR001611">
    <property type="entry name" value="Leu-rich_rpt"/>
</dbReference>
<evidence type="ECO:0000313" key="15">
    <source>
        <dbReference type="EMBL" id="CAD5121185.1"/>
    </source>
</evidence>
<dbReference type="PROSITE" id="PS00237">
    <property type="entry name" value="G_PROTEIN_RECEP_F1_1"/>
    <property type="match status" value="1"/>
</dbReference>
<dbReference type="InterPro" id="IPR032675">
    <property type="entry name" value="LRR_dom_sf"/>
</dbReference>
<dbReference type="Pfam" id="PF00001">
    <property type="entry name" value="7tm_1"/>
    <property type="match status" value="1"/>
</dbReference>
<dbReference type="Gene3D" id="4.10.400.10">
    <property type="entry name" value="Low-density Lipoprotein Receptor"/>
    <property type="match status" value="6"/>
</dbReference>
<feature type="disulfide bond" evidence="12">
    <location>
        <begin position="114"/>
        <end position="132"/>
    </location>
</feature>
<dbReference type="Gene3D" id="1.20.1070.10">
    <property type="entry name" value="Rhodopsin 7-helix transmembrane proteins"/>
    <property type="match status" value="1"/>
</dbReference>
<dbReference type="CDD" id="cd00112">
    <property type="entry name" value="LDLa"/>
    <property type="match status" value="5"/>
</dbReference>
<dbReference type="InterPro" id="IPR000276">
    <property type="entry name" value="GPCR_Rhodpsn"/>
</dbReference>
<evidence type="ECO:0000256" key="7">
    <source>
        <dbReference type="ARBA" id="ARBA00023040"/>
    </source>
</evidence>
<evidence type="ECO:0000256" key="2">
    <source>
        <dbReference type="ARBA" id="ARBA00022475"/>
    </source>
</evidence>
<keyword evidence="8 13" id="KW-0472">Membrane</keyword>
<evidence type="ECO:0000256" key="12">
    <source>
        <dbReference type="PROSITE-ProRule" id="PRU00124"/>
    </source>
</evidence>
<keyword evidence="5" id="KW-0677">Repeat</keyword>
<dbReference type="InterPro" id="IPR023415">
    <property type="entry name" value="LDLR_class-A_CS"/>
</dbReference>
<evidence type="ECO:0000256" key="8">
    <source>
        <dbReference type="ARBA" id="ARBA00023136"/>
    </source>
</evidence>
<dbReference type="PANTHER" id="PTHR24372">
    <property type="entry name" value="GLYCOPROTEIN HORMONE RECEPTOR"/>
    <property type="match status" value="1"/>
</dbReference>
<evidence type="ECO:0000256" key="11">
    <source>
        <dbReference type="ARBA" id="ARBA00023224"/>
    </source>
</evidence>
<keyword evidence="16" id="KW-1185">Reference proteome</keyword>
<keyword evidence="11" id="KW-0807">Transducer</keyword>
<feature type="disulfide bond" evidence="12">
    <location>
        <begin position="251"/>
        <end position="266"/>
    </location>
</feature>
<dbReference type="SUPFAM" id="SSF57424">
    <property type="entry name" value="LDL receptor-like module"/>
    <property type="match status" value="6"/>
</dbReference>
<gene>
    <name evidence="15" type="ORF">DGYR_LOCUS9171</name>
</gene>
<dbReference type="InterPro" id="IPR036055">
    <property type="entry name" value="LDL_receptor-like_sf"/>
</dbReference>
<dbReference type="PROSITE" id="PS50068">
    <property type="entry name" value="LDLRA_2"/>
    <property type="match status" value="5"/>
</dbReference>
<dbReference type="OrthoDB" id="10013209at2759"/>
<dbReference type="PANTHER" id="PTHR24372:SF77">
    <property type="entry name" value="G-PROTEIN COUPLED RECEPTORS FAMILY 1 PROFILE DOMAIN-CONTAINING PROTEIN"/>
    <property type="match status" value="1"/>
</dbReference>
<dbReference type="PROSITE" id="PS50262">
    <property type="entry name" value="G_PROTEIN_RECEP_F1_2"/>
    <property type="match status" value="1"/>
</dbReference>